<feature type="chain" id="PRO_5037495726" evidence="1">
    <location>
        <begin position="16"/>
        <end position="119"/>
    </location>
</feature>
<reference evidence="3" key="1">
    <citation type="submission" date="2022-11" db="UniProtKB">
        <authorList>
            <consortium name="WormBaseParasite"/>
        </authorList>
    </citation>
    <scope>IDENTIFICATION</scope>
</reference>
<sequence length="119" mass="12630">MVFLVIARVTALTSTSTSVGGVVSAGSISDTVMLAAVIAPAGSKWGGYPGVRENGCGSSSRITHLIICSPNADSIVTTTERGFHRNDYWVVGLDNRTISYSDFSANQELKRLLVESTFD</sequence>
<dbReference type="AlphaFoldDB" id="A0A915IQF2"/>
<accession>A0A915IQF2</accession>
<protein>
    <submittedName>
        <fullName evidence="3">Uncharacterized protein</fullName>
    </submittedName>
</protein>
<organism evidence="2 3">
    <name type="scientific">Romanomermis culicivorax</name>
    <name type="common">Nematode worm</name>
    <dbReference type="NCBI Taxonomy" id="13658"/>
    <lineage>
        <taxon>Eukaryota</taxon>
        <taxon>Metazoa</taxon>
        <taxon>Ecdysozoa</taxon>
        <taxon>Nematoda</taxon>
        <taxon>Enoplea</taxon>
        <taxon>Dorylaimia</taxon>
        <taxon>Mermithida</taxon>
        <taxon>Mermithoidea</taxon>
        <taxon>Mermithidae</taxon>
        <taxon>Romanomermis</taxon>
    </lineage>
</organism>
<dbReference type="WBParaSite" id="nRc.2.0.1.t16418-RA">
    <property type="protein sequence ID" value="nRc.2.0.1.t16418-RA"/>
    <property type="gene ID" value="nRc.2.0.1.g16418"/>
</dbReference>
<keyword evidence="1" id="KW-0732">Signal</keyword>
<feature type="signal peptide" evidence="1">
    <location>
        <begin position="1"/>
        <end position="15"/>
    </location>
</feature>
<evidence type="ECO:0000313" key="3">
    <source>
        <dbReference type="WBParaSite" id="nRc.2.0.1.t16418-RA"/>
    </source>
</evidence>
<proteinExistence type="predicted"/>
<dbReference type="Proteomes" id="UP000887565">
    <property type="component" value="Unplaced"/>
</dbReference>
<name>A0A915IQF2_ROMCU</name>
<evidence type="ECO:0000313" key="2">
    <source>
        <dbReference type="Proteomes" id="UP000887565"/>
    </source>
</evidence>
<evidence type="ECO:0000256" key="1">
    <source>
        <dbReference type="SAM" id="SignalP"/>
    </source>
</evidence>
<keyword evidence="2" id="KW-1185">Reference proteome</keyword>